<feature type="region of interest" description="Disordered" evidence="1">
    <location>
        <begin position="1"/>
        <end position="54"/>
    </location>
</feature>
<sequence>MQHDEPDDGGRCRQQAQQERERGARQSSHRELVGDIRDDRRADPHAGSQISQVGCAKAVAASAIPTGVTTTAATTIATASWSMPESPGVPSLAEPLVATRCPSIT</sequence>
<accession>A0ABW2ADY3</accession>
<feature type="compositionally biased region" description="Basic and acidic residues" evidence="1">
    <location>
        <begin position="18"/>
        <end position="44"/>
    </location>
</feature>
<keyword evidence="3" id="KW-1185">Reference proteome</keyword>
<feature type="compositionally biased region" description="Basic and acidic residues" evidence="1">
    <location>
        <begin position="1"/>
        <end position="11"/>
    </location>
</feature>
<proteinExistence type="predicted"/>
<dbReference type="Proteomes" id="UP001596298">
    <property type="component" value="Unassembled WGS sequence"/>
</dbReference>
<evidence type="ECO:0000313" key="3">
    <source>
        <dbReference type="Proteomes" id="UP001596298"/>
    </source>
</evidence>
<evidence type="ECO:0000313" key="2">
    <source>
        <dbReference type="EMBL" id="MFC6705114.1"/>
    </source>
</evidence>
<reference evidence="3" key="1">
    <citation type="journal article" date="2019" name="Int. J. Syst. Evol. Microbiol.">
        <title>The Global Catalogue of Microorganisms (GCM) 10K type strain sequencing project: providing services to taxonomists for standard genome sequencing and annotation.</title>
        <authorList>
            <consortium name="The Broad Institute Genomics Platform"/>
            <consortium name="The Broad Institute Genome Sequencing Center for Infectious Disease"/>
            <person name="Wu L."/>
            <person name="Ma J."/>
        </authorList>
    </citation>
    <scope>NUCLEOTIDE SEQUENCE [LARGE SCALE GENOMIC DNA]</scope>
    <source>
        <strain evidence="3">CCUG 58127</strain>
    </source>
</reference>
<evidence type="ECO:0000256" key="1">
    <source>
        <dbReference type="SAM" id="MobiDB-lite"/>
    </source>
</evidence>
<organism evidence="2 3">
    <name type="scientific">Flexivirga alba</name>
    <dbReference type="NCBI Taxonomy" id="702742"/>
    <lineage>
        <taxon>Bacteria</taxon>
        <taxon>Bacillati</taxon>
        <taxon>Actinomycetota</taxon>
        <taxon>Actinomycetes</taxon>
        <taxon>Micrococcales</taxon>
        <taxon>Dermacoccaceae</taxon>
        <taxon>Flexivirga</taxon>
    </lineage>
</organism>
<comment type="caution">
    <text evidence="2">The sequence shown here is derived from an EMBL/GenBank/DDBJ whole genome shotgun (WGS) entry which is preliminary data.</text>
</comment>
<dbReference type="EMBL" id="JBHSWH010000001">
    <property type="protein sequence ID" value="MFC6705114.1"/>
    <property type="molecule type" value="Genomic_DNA"/>
</dbReference>
<protein>
    <submittedName>
        <fullName evidence="2">Uncharacterized protein</fullName>
    </submittedName>
</protein>
<name>A0ABW2ADY3_9MICO</name>
<gene>
    <name evidence="2" type="ORF">ACFQDH_07500</name>
</gene>
<dbReference type="RefSeq" id="WP_382399960.1">
    <property type="nucleotide sequence ID" value="NZ_JBHSWH010000001.1"/>
</dbReference>